<dbReference type="PANTHER" id="PTHR11889">
    <property type="entry name" value="HEDGEHOG"/>
    <property type="match status" value="1"/>
</dbReference>
<dbReference type="GO" id="GO:0005509">
    <property type="term" value="F:calcium ion binding"/>
    <property type="evidence" value="ECO:0007669"/>
    <property type="project" value="TreeGrafter"/>
</dbReference>
<dbReference type="InterPro" id="IPR009045">
    <property type="entry name" value="Zn_M74/Hedgehog-like"/>
</dbReference>
<reference evidence="22" key="1">
    <citation type="journal article" date="2004" name="Dev. Biol.">
        <title>Gene expression suggests decoupled dorsal and ventral segmentation in the millipede Glomeris marginata (Myriapoda: Diplopoda).</title>
        <authorList>
            <person name="Janssen R."/>
            <person name="Prpic N.M."/>
            <person name="Damen W.G."/>
        </authorList>
    </citation>
    <scope>NUCLEOTIDE SEQUENCE</scope>
</reference>
<dbReference type="EMBL" id="AJ616905">
    <property type="protein sequence ID" value="CAE83646.1"/>
    <property type="molecule type" value="mRNA"/>
</dbReference>
<comment type="function">
    <molecule>Protein hedgehog N-product</molecule>
    <text evidence="18">The dually lipidated hedgehog protein N-product is a morphogen which is essential for a variety of patterning events during development.</text>
</comment>
<evidence type="ECO:0000256" key="10">
    <source>
        <dbReference type="ARBA" id="ARBA00022813"/>
    </source>
</evidence>
<evidence type="ECO:0000256" key="12">
    <source>
        <dbReference type="ARBA" id="ARBA00023136"/>
    </source>
</evidence>
<keyword evidence="8 18" id="KW-0732">Signal</keyword>
<keyword evidence="5" id="KW-0808">Transferase</keyword>
<comment type="function">
    <text evidence="16">The C-terminal part of the hedgehog protein precursor displays an autoproteolysis activity that results in the cleavage of the full-length protein into two parts (N-product and C-product). In addition, the C-terminal part displays a cholesterol transferase activity that results by the covalent attachment of a cholesterol moiety to the C-terminal of the newly generated N-product. Once cleaved, the C-product has no signaling activity and diffuses from the cell.</text>
</comment>
<dbReference type="GO" id="GO:0005789">
    <property type="term" value="C:endoplasmic reticulum membrane"/>
    <property type="evidence" value="ECO:0007669"/>
    <property type="project" value="UniProtKB-SubCell"/>
</dbReference>
<dbReference type="GO" id="GO:0000139">
    <property type="term" value="C:Golgi membrane"/>
    <property type="evidence" value="ECO:0007669"/>
    <property type="project" value="UniProtKB-SubCell"/>
</dbReference>
<name>Q708D0_NARAN</name>
<keyword evidence="15" id="KW-0504">Morphogen</keyword>
<dbReference type="GO" id="GO:0001708">
    <property type="term" value="P:cell fate specification"/>
    <property type="evidence" value="ECO:0007669"/>
    <property type="project" value="TreeGrafter"/>
</dbReference>
<evidence type="ECO:0000313" key="22">
    <source>
        <dbReference type="EMBL" id="CAE83646.1"/>
    </source>
</evidence>
<dbReference type="InterPro" id="IPR050387">
    <property type="entry name" value="Hedgehog_Signaling"/>
</dbReference>
<dbReference type="GO" id="GO:0010468">
    <property type="term" value="P:regulation of gene expression"/>
    <property type="evidence" value="ECO:0007669"/>
    <property type="project" value="TreeGrafter"/>
</dbReference>
<comment type="catalytic activity">
    <reaction evidence="17">
        <text>glycyl-L-cysteinyl-[protein] + cholesterol + H(+) = [protein]-C-terminal glycyl cholesterol ester + N-terminal L-cysteinyl-[protein]</text>
        <dbReference type="Rhea" id="RHEA:59504"/>
        <dbReference type="Rhea" id="RHEA-COMP:12707"/>
        <dbReference type="Rhea" id="RHEA-COMP:15369"/>
        <dbReference type="Rhea" id="RHEA-COMP:15374"/>
        <dbReference type="ChEBI" id="CHEBI:15378"/>
        <dbReference type="ChEBI" id="CHEBI:16113"/>
        <dbReference type="ChEBI" id="CHEBI:65250"/>
        <dbReference type="ChEBI" id="CHEBI:143135"/>
        <dbReference type="ChEBI" id="CHEBI:143140"/>
    </reaction>
    <physiologicalReaction direction="left-to-right" evidence="17">
        <dbReference type="Rhea" id="RHEA:59505"/>
    </physiologicalReaction>
</comment>
<evidence type="ECO:0000256" key="15">
    <source>
        <dbReference type="ARBA" id="ARBA00023301"/>
    </source>
</evidence>
<keyword evidence="4 18" id="KW-0645">Protease</keyword>
<evidence type="ECO:0000256" key="13">
    <source>
        <dbReference type="ARBA" id="ARBA00023139"/>
    </source>
</evidence>
<dbReference type="Pfam" id="PF01085">
    <property type="entry name" value="HH_signal"/>
    <property type="match status" value="1"/>
</dbReference>
<dbReference type="SMART" id="SM00306">
    <property type="entry name" value="HintN"/>
    <property type="match status" value="1"/>
</dbReference>
<dbReference type="InterPro" id="IPR006141">
    <property type="entry name" value="Intein_N"/>
</dbReference>
<evidence type="ECO:0000256" key="6">
    <source>
        <dbReference type="ARBA" id="ARBA00022716"/>
    </source>
</evidence>
<keyword evidence="11" id="KW-0106">Calcium</keyword>
<evidence type="ECO:0000256" key="9">
    <source>
        <dbReference type="ARBA" id="ARBA00022801"/>
    </source>
</evidence>
<evidence type="ECO:0000256" key="1">
    <source>
        <dbReference type="ARBA" id="ARBA00010649"/>
    </source>
</evidence>
<dbReference type="GO" id="GO:0005113">
    <property type="term" value="F:patched binding"/>
    <property type="evidence" value="ECO:0007669"/>
    <property type="project" value="TreeGrafter"/>
</dbReference>
<keyword evidence="18" id="KW-0333">Golgi apparatus</keyword>
<accession>Q708D0</accession>
<dbReference type="FunFam" id="3.30.1380.10:FF:000001">
    <property type="entry name" value="Indian hedgehog"/>
    <property type="match status" value="1"/>
</dbReference>
<feature type="region of interest" description="Disordered" evidence="19">
    <location>
        <begin position="21"/>
        <end position="44"/>
    </location>
</feature>
<dbReference type="SUPFAM" id="SSF55166">
    <property type="entry name" value="Hedgehog/DD-peptidase"/>
    <property type="match status" value="1"/>
</dbReference>
<dbReference type="InterPro" id="IPR001657">
    <property type="entry name" value="Hedgehog"/>
</dbReference>
<organism evidence="22">
    <name type="scientific">Narceus annularis</name>
    <name type="common">Millipede</name>
    <dbReference type="NCBI Taxonomy" id="174156"/>
    <lineage>
        <taxon>Eukaryota</taxon>
        <taxon>Metazoa</taxon>
        <taxon>Ecdysozoa</taxon>
        <taxon>Arthropoda</taxon>
        <taxon>Myriapoda</taxon>
        <taxon>Diplopoda</taxon>
        <taxon>Helminthomorpha</taxon>
        <taxon>Spirobolidae</taxon>
        <taxon>Narceus</taxon>
    </lineage>
</organism>
<evidence type="ECO:0000256" key="3">
    <source>
        <dbReference type="ARBA" id="ARBA00022475"/>
    </source>
</evidence>
<evidence type="ECO:0000256" key="19">
    <source>
        <dbReference type="SAM" id="MobiDB-lite"/>
    </source>
</evidence>
<comment type="similarity">
    <text evidence="1 18">Belongs to the hedgehog family.</text>
</comment>
<dbReference type="GO" id="GO:0005886">
    <property type="term" value="C:plasma membrane"/>
    <property type="evidence" value="ECO:0007669"/>
    <property type="project" value="UniProtKB-SubCell"/>
</dbReference>
<feature type="non-terminal residue" evidence="22">
    <location>
        <position position="1"/>
    </location>
</feature>
<keyword evidence="12 18" id="KW-0472">Membrane</keyword>
<dbReference type="SUPFAM" id="SSF51294">
    <property type="entry name" value="Hedgehog/intein (Hint) domain"/>
    <property type="match status" value="1"/>
</dbReference>
<keyword evidence="10 18" id="KW-0068">Autocatalytic cleavage</keyword>
<evidence type="ECO:0000256" key="7">
    <source>
        <dbReference type="ARBA" id="ARBA00022723"/>
    </source>
</evidence>
<dbReference type="GO" id="GO:0007267">
    <property type="term" value="P:cell-cell signaling"/>
    <property type="evidence" value="ECO:0007669"/>
    <property type="project" value="InterPro"/>
</dbReference>
<evidence type="ECO:0000256" key="4">
    <source>
        <dbReference type="ARBA" id="ARBA00022670"/>
    </source>
</evidence>
<comment type="subcellular location">
    <molecule>Protein hedgehog N-product</molecule>
    <subcellularLocation>
        <location evidence="18">Cell membrane</location>
        <topology evidence="18">Lipid-anchor</topology>
    </subcellularLocation>
</comment>
<dbReference type="Pfam" id="PF01079">
    <property type="entry name" value="Hint"/>
    <property type="match status" value="1"/>
</dbReference>
<evidence type="ECO:0000259" key="21">
    <source>
        <dbReference type="SMART" id="SM00306"/>
    </source>
</evidence>
<comment type="subcellular location">
    <molecule>Sonic hedgehog protein</molecule>
    <subcellularLocation>
        <location evidence="18">Endoplasmic reticulum membrane</location>
    </subcellularLocation>
    <subcellularLocation>
        <location evidence="18">Golgi apparatus membrane</location>
    </subcellularLocation>
</comment>
<evidence type="ECO:0000256" key="14">
    <source>
        <dbReference type="ARBA" id="ARBA00023288"/>
    </source>
</evidence>
<feature type="domain" description="Hint" evidence="21">
    <location>
        <begin position="285"/>
        <end position="388"/>
    </location>
</feature>
<evidence type="ECO:0000256" key="18">
    <source>
        <dbReference type="RuleBase" id="RU280812"/>
    </source>
</evidence>
<dbReference type="GO" id="GO:0005615">
    <property type="term" value="C:extracellular space"/>
    <property type="evidence" value="ECO:0007669"/>
    <property type="project" value="TreeGrafter"/>
</dbReference>
<keyword evidence="14" id="KW-0449">Lipoprotein</keyword>
<feature type="domain" description="Hint" evidence="20">
    <location>
        <begin position="396"/>
        <end position="441"/>
    </location>
</feature>
<dbReference type="GO" id="GO:0009653">
    <property type="term" value="P:anatomical structure morphogenesis"/>
    <property type="evidence" value="ECO:0007669"/>
    <property type="project" value="UniProtKB-KW"/>
</dbReference>
<dbReference type="InterPro" id="IPR001767">
    <property type="entry name" value="Hedgehog_Hint"/>
</dbReference>
<keyword evidence="13" id="KW-0564">Palmitate</keyword>
<dbReference type="PROSITE" id="PS50817">
    <property type="entry name" value="INTEIN_N_TER"/>
    <property type="match status" value="1"/>
</dbReference>
<keyword evidence="7" id="KW-0479">Metal-binding</keyword>
<dbReference type="InterPro" id="IPR003587">
    <property type="entry name" value="Hint_dom_N"/>
</dbReference>
<keyword evidence="9 18" id="KW-0378">Hydrolase</keyword>
<comment type="function">
    <molecule>Protein hedgehog</molecule>
    <text evidence="18">The C-terminal part of the hedgehog protein precursor displays an autoproteolysis activity that results in the cleavage of the full-length protein into two parts (N-product and C-product). In addition, the C-terminal part displays a cholesterol transferase activity that results by the covalent attachment of a cholesterol moiety to the C-terminal of the newly generated N-product.</text>
</comment>
<dbReference type="InterPro" id="IPR003586">
    <property type="entry name" value="Hint_dom_C"/>
</dbReference>
<evidence type="ECO:0000256" key="2">
    <source>
        <dbReference type="ARBA" id="ARBA00022473"/>
    </source>
</evidence>
<keyword evidence="18" id="KW-0256">Endoplasmic reticulum</keyword>
<dbReference type="GO" id="GO:0008233">
    <property type="term" value="F:peptidase activity"/>
    <property type="evidence" value="ECO:0007669"/>
    <property type="project" value="UniProtKB-UniRule"/>
</dbReference>
<dbReference type="GO" id="GO:0016015">
    <property type="term" value="F:morphogen activity"/>
    <property type="evidence" value="ECO:0007669"/>
    <property type="project" value="UniProtKB-KW"/>
</dbReference>
<dbReference type="AlphaFoldDB" id="Q708D0"/>
<dbReference type="GO" id="GO:0048731">
    <property type="term" value="P:system development"/>
    <property type="evidence" value="ECO:0007669"/>
    <property type="project" value="UniProtKB-ARBA"/>
</dbReference>
<dbReference type="PRINTS" id="PR00632">
    <property type="entry name" value="SONICHHOG"/>
</dbReference>
<dbReference type="GO" id="GO:0007224">
    <property type="term" value="P:smoothened signaling pathway"/>
    <property type="evidence" value="ECO:0007669"/>
    <property type="project" value="TreeGrafter"/>
</dbReference>
<dbReference type="PANTHER" id="PTHR11889:SF31">
    <property type="entry name" value="PROTEIN HEDGEHOG"/>
    <property type="match status" value="1"/>
</dbReference>
<sequence>ERPPGQVSKLDPLEYGTRCSEEKLKENKKKKKKKQKAKEHGESRSELGIRIYGEDDRRWPGAVAKLCRAGGGGGGGGEVDILHMYSSVTMAKQEVLLAVVLLVLVLSEAVLCCGPGRSAGRRRRPRKLTPLVFKQHVPNVSENTLGASGLPEGRITRDDSRFKELVPNYNTDIYFKDEEGTGADRLMTQRCKEKLNTLAISVMNQWPGVKLRVTEGWDEDGHHSEESLHYEGRAVDITTSDRDRSKYGMLARLAVEAGFDWVYYESRSHIHCSVKSESSPAAKSGGCFHGNSTVMTRRGGAKLMSQVSIGDELLALSSDGSPVFSEVLLFLDRQPSSRRLFRVIETEGGHSVTLTPTHLIYVAVGPGEQSEARYAEDVRPGHRVFVVEDGHEGLGQKKVSLRRVVRVTTREEDGGAFAPLTHQGNVIVNGVVTSCYAVVDDQSLAHWAFAPYRFVHYVRSTWPTMPKWLLRWWWSAEESSTSDSWQQNGVHWYASALYHISQFILPHRLRA</sequence>
<keyword evidence="2 18" id="KW-0217">Developmental protein</keyword>
<dbReference type="InterPro" id="IPR000320">
    <property type="entry name" value="Hedgehog_signalling_dom"/>
</dbReference>
<dbReference type="FunFam" id="2.170.16.10:FF:000001">
    <property type="entry name" value="Indian hedgehog"/>
    <property type="match status" value="1"/>
</dbReference>
<keyword evidence="3 18" id="KW-1003">Cell membrane</keyword>
<dbReference type="CDD" id="cd00081">
    <property type="entry name" value="Hint"/>
    <property type="match status" value="1"/>
</dbReference>
<dbReference type="InterPro" id="IPR036844">
    <property type="entry name" value="Hint_dom_sf"/>
</dbReference>
<evidence type="ECO:0000256" key="17">
    <source>
        <dbReference type="ARBA" id="ARBA00048589"/>
    </source>
</evidence>
<evidence type="ECO:0000256" key="11">
    <source>
        <dbReference type="ARBA" id="ARBA00022837"/>
    </source>
</evidence>
<dbReference type="GO" id="GO:0016539">
    <property type="term" value="P:intein-mediated protein splicing"/>
    <property type="evidence" value="ECO:0007669"/>
    <property type="project" value="InterPro"/>
</dbReference>
<proteinExistence type="evidence at transcript level"/>
<dbReference type="GO" id="GO:0016740">
    <property type="term" value="F:transferase activity"/>
    <property type="evidence" value="ECO:0007669"/>
    <property type="project" value="UniProtKB-KW"/>
</dbReference>
<gene>
    <name evidence="22" type="primary">hh</name>
</gene>
<dbReference type="Gene3D" id="2.170.16.10">
    <property type="entry name" value="Hedgehog/Intein (Hint) domain"/>
    <property type="match status" value="1"/>
</dbReference>
<dbReference type="SMART" id="SM00305">
    <property type="entry name" value="HintC"/>
    <property type="match status" value="1"/>
</dbReference>
<dbReference type="Gene3D" id="3.30.1380.10">
    <property type="match status" value="1"/>
</dbReference>
<evidence type="ECO:0000259" key="20">
    <source>
        <dbReference type="SMART" id="SM00305"/>
    </source>
</evidence>
<dbReference type="GO" id="GO:0016540">
    <property type="term" value="P:protein autoprocessing"/>
    <property type="evidence" value="ECO:0007669"/>
    <property type="project" value="InterPro"/>
</dbReference>
<keyword evidence="6" id="KW-0709">Segmentation polarity protein</keyword>
<evidence type="ECO:0000256" key="8">
    <source>
        <dbReference type="ARBA" id="ARBA00022729"/>
    </source>
</evidence>
<evidence type="ECO:0000256" key="5">
    <source>
        <dbReference type="ARBA" id="ARBA00022679"/>
    </source>
</evidence>
<dbReference type="GO" id="GO:0007367">
    <property type="term" value="P:segment polarity determination"/>
    <property type="evidence" value="ECO:0007669"/>
    <property type="project" value="UniProtKB-KW"/>
</dbReference>
<protein>
    <recommendedName>
        <fullName evidence="18">Hedgehog protein</fullName>
    </recommendedName>
</protein>
<evidence type="ECO:0000256" key="16">
    <source>
        <dbReference type="ARBA" id="ARBA00045369"/>
    </source>
</evidence>
<feature type="compositionally biased region" description="Basic residues" evidence="19">
    <location>
        <begin position="26"/>
        <end position="37"/>
    </location>
</feature>